<protein>
    <recommendedName>
        <fullName evidence="6">PEGA domain-containing protein</fullName>
    </recommendedName>
</protein>
<dbReference type="InterPro" id="IPR013229">
    <property type="entry name" value="PEGA"/>
</dbReference>
<name>A0A2S3RPJ4_VIBVL</name>
<feature type="coiled-coil region" evidence="1">
    <location>
        <begin position="55"/>
        <end position="107"/>
    </location>
</feature>
<accession>A0A2S3RPJ4</accession>
<evidence type="ECO:0000313" key="4">
    <source>
        <dbReference type="EMBL" id="POB49655.1"/>
    </source>
</evidence>
<dbReference type="Gene3D" id="3.90.1580.10">
    <property type="entry name" value="paralog of FGE (formylglycine-generating enzyme)"/>
    <property type="match status" value="1"/>
</dbReference>
<dbReference type="PANTHER" id="PTHR23150:SF19">
    <property type="entry name" value="FORMYLGLYCINE-GENERATING ENZYME"/>
    <property type="match status" value="1"/>
</dbReference>
<dbReference type="EMBL" id="PDGH01000027">
    <property type="protein sequence ID" value="POB49655.1"/>
    <property type="molecule type" value="Genomic_DNA"/>
</dbReference>
<evidence type="ECO:0000259" key="2">
    <source>
        <dbReference type="Pfam" id="PF03781"/>
    </source>
</evidence>
<dbReference type="Pfam" id="PF03781">
    <property type="entry name" value="FGE-sulfatase"/>
    <property type="match status" value="1"/>
</dbReference>
<organism evidence="4 5">
    <name type="scientific">Vibrio vulnificus</name>
    <dbReference type="NCBI Taxonomy" id="672"/>
    <lineage>
        <taxon>Bacteria</taxon>
        <taxon>Pseudomonadati</taxon>
        <taxon>Pseudomonadota</taxon>
        <taxon>Gammaproteobacteria</taxon>
        <taxon>Vibrionales</taxon>
        <taxon>Vibrionaceae</taxon>
        <taxon>Vibrio</taxon>
    </lineage>
</organism>
<comment type="caution">
    <text evidence="4">The sequence shown here is derived from an EMBL/GenBank/DDBJ whole genome shotgun (WGS) entry which is preliminary data.</text>
</comment>
<feature type="domain" description="PEGA" evidence="3">
    <location>
        <begin position="307"/>
        <end position="371"/>
    </location>
</feature>
<dbReference type="InterPro" id="IPR051043">
    <property type="entry name" value="Sulfatase_Mod_Factor_Kinase"/>
</dbReference>
<dbReference type="PANTHER" id="PTHR23150">
    <property type="entry name" value="SULFATASE MODIFYING FACTOR 1, 2"/>
    <property type="match status" value="1"/>
</dbReference>
<proteinExistence type="predicted"/>
<dbReference type="GO" id="GO:0120147">
    <property type="term" value="F:formylglycine-generating oxidase activity"/>
    <property type="evidence" value="ECO:0007669"/>
    <property type="project" value="TreeGrafter"/>
</dbReference>
<sequence>MACSLSFNEVFIMRLVFSALTLAMLPVVAGIPAMAEEASPVVVVDDALFTQNTLLSDTEKKKSAKQNQLNNQAEQLERLKQQEAELVTRLDKAKQQLEKDYQRLSDTPDFDLMPAQSAYQSAWSKVKQNQSEQLEARQTHETLASELAAINAEETVIRGKIAQLQEERQRARIATMRSEISQKGDLTVSFTNTCRSDMTLEQCAKQTTTLALQKAVRQYQSELIDGTTEAKLAKQNQSQAALNIHVLKHQSSKAEFSGENQYTQILKVSLNTRPAENAPCKLLNIDSKYCFSPSQVVDGEKVTETAWHTLTIRSNQYGDTVLIDGVKYGSTPVEIMLPMGNHQISIEKEGYSTFRTDLMVSQDQTLRANLVAKRNVAKTGETFADNLGSLPAPEMAVVTEGTYMIGERAGKQVRLNRGFSISTTPITVAQFRAFVDQSNYQTDAELHKICTRIEQAAITPIANKYWRDPGFSQQENSPVVCVSQNDANAYVNWLSDKTGYHYRLPTEDEWEIAARAGSEADYWWGEKFGSGQANTGWGGTPWSNNSTSPVKSFSANGFGLYDVVGNVWEWTADSKGLLKGGAWSFSPEKAKAESQLFISPDSAANFAGFRVVRVL</sequence>
<gene>
    <name evidence="4" type="ORF">CRN52_02680</name>
</gene>
<dbReference type="Pfam" id="PF08308">
    <property type="entry name" value="PEGA"/>
    <property type="match status" value="1"/>
</dbReference>
<dbReference type="InterPro" id="IPR005532">
    <property type="entry name" value="SUMF_dom"/>
</dbReference>
<evidence type="ECO:0008006" key="6">
    <source>
        <dbReference type="Google" id="ProtNLM"/>
    </source>
</evidence>
<dbReference type="Proteomes" id="UP000237466">
    <property type="component" value="Unassembled WGS sequence"/>
</dbReference>
<keyword evidence="1" id="KW-0175">Coiled coil</keyword>
<dbReference type="AlphaFoldDB" id="A0A2S3RPJ4"/>
<dbReference type="SUPFAM" id="SSF56436">
    <property type="entry name" value="C-type lectin-like"/>
    <property type="match status" value="1"/>
</dbReference>
<evidence type="ECO:0000313" key="5">
    <source>
        <dbReference type="Proteomes" id="UP000237466"/>
    </source>
</evidence>
<reference evidence="4 5" key="1">
    <citation type="journal article" date="2018" name="Front. Microbiol.">
        <title>Phylogeny of Vibrio vulnificus from the Analysis of the Core-Genome: Implications for Intra-Species Taxonomy.</title>
        <authorList>
            <person name="Roig F.J."/>
            <person name="Gonzalez-Candelas F."/>
            <person name="Sanjuan E."/>
            <person name="Fouz B."/>
            <person name="Feil E.J."/>
            <person name="Llorens C."/>
            <person name="Baker-Austin C."/>
            <person name="Oliver J.D."/>
            <person name="Danin-Poleg Y."/>
            <person name="Gibas C.J."/>
            <person name="Kashi Y."/>
            <person name="Gulig P.A."/>
            <person name="Morrison S.S."/>
            <person name="Amaro C."/>
        </authorList>
    </citation>
    <scope>NUCLEOTIDE SEQUENCE [LARGE SCALE GENOMIC DNA]</scope>
    <source>
        <strain evidence="4 5">CECT4608</strain>
    </source>
</reference>
<dbReference type="InterPro" id="IPR042095">
    <property type="entry name" value="SUMF_sf"/>
</dbReference>
<dbReference type="InterPro" id="IPR016187">
    <property type="entry name" value="CTDL_fold"/>
</dbReference>
<evidence type="ECO:0000259" key="3">
    <source>
        <dbReference type="Pfam" id="PF08308"/>
    </source>
</evidence>
<evidence type="ECO:0000256" key="1">
    <source>
        <dbReference type="SAM" id="Coils"/>
    </source>
</evidence>
<feature type="domain" description="Sulfatase-modifying factor enzyme-like" evidence="2">
    <location>
        <begin position="393"/>
        <end position="613"/>
    </location>
</feature>